<reference evidence="1 2" key="1">
    <citation type="journal article" date="2015" name="Plant Cell">
        <title>Oil accumulation by the oleaginous diatom Fistulifera solaris as revealed by the genome and transcriptome.</title>
        <authorList>
            <person name="Tanaka T."/>
            <person name="Maeda Y."/>
            <person name="Veluchamy A."/>
            <person name="Tanaka M."/>
            <person name="Abida H."/>
            <person name="Marechal E."/>
            <person name="Bowler C."/>
            <person name="Muto M."/>
            <person name="Sunaga Y."/>
            <person name="Tanaka M."/>
            <person name="Yoshino T."/>
            <person name="Taniguchi T."/>
            <person name="Fukuda Y."/>
            <person name="Nemoto M."/>
            <person name="Matsumoto M."/>
            <person name="Wong P.S."/>
            <person name="Aburatani S."/>
            <person name="Fujibuchi W."/>
        </authorList>
    </citation>
    <scope>NUCLEOTIDE SEQUENCE [LARGE SCALE GENOMIC DNA]</scope>
    <source>
        <strain evidence="1 2">JPCC DA0580</strain>
    </source>
</reference>
<organism evidence="1 2">
    <name type="scientific">Fistulifera solaris</name>
    <name type="common">Oleaginous diatom</name>
    <dbReference type="NCBI Taxonomy" id="1519565"/>
    <lineage>
        <taxon>Eukaryota</taxon>
        <taxon>Sar</taxon>
        <taxon>Stramenopiles</taxon>
        <taxon>Ochrophyta</taxon>
        <taxon>Bacillariophyta</taxon>
        <taxon>Bacillariophyceae</taxon>
        <taxon>Bacillariophycidae</taxon>
        <taxon>Naviculales</taxon>
        <taxon>Naviculaceae</taxon>
        <taxon>Fistulifera</taxon>
    </lineage>
</organism>
<dbReference type="Proteomes" id="UP000198406">
    <property type="component" value="Unassembled WGS sequence"/>
</dbReference>
<protein>
    <submittedName>
        <fullName evidence="1">tRNA-specific adenosine deaminase 3</fullName>
    </submittedName>
</protein>
<gene>
    <name evidence="1" type="ORF">FisN_4Hu313</name>
</gene>
<name>A0A1Z5KF54_FISSO</name>
<dbReference type="Gene3D" id="3.40.140.10">
    <property type="entry name" value="Cytidine Deaminase, domain 2"/>
    <property type="match status" value="1"/>
</dbReference>
<dbReference type="GO" id="GO:0003824">
    <property type="term" value="F:catalytic activity"/>
    <property type="evidence" value="ECO:0007669"/>
    <property type="project" value="InterPro"/>
</dbReference>
<accession>A0A1Z5KF54</accession>
<dbReference type="InterPro" id="IPR016193">
    <property type="entry name" value="Cytidine_deaminase-like"/>
</dbReference>
<dbReference type="EMBL" id="BDSP01000213">
    <property type="protein sequence ID" value="GAX24755.1"/>
    <property type="molecule type" value="Genomic_DNA"/>
</dbReference>
<evidence type="ECO:0000313" key="1">
    <source>
        <dbReference type="EMBL" id="GAX24755.1"/>
    </source>
</evidence>
<dbReference type="AlphaFoldDB" id="A0A1Z5KF54"/>
<evidence type="ECO:0000313" key="2">
    <source>
        <dbReference type="Proteomes" id="UP000198406"/>
    </source>
</evidence>
<comment type="caution">
    <text evidence="1">The sequence shown here is derived from an EMBL/GenBank/DDBJ whole genome shotgun (WGS) entry which is preliminary data.</text>
</comment>
<proteinExistence type="predicted"/>
<keyword evidence="2" id="KW-1185">Reference proteome</keyword>
<dbReference type="InParanoid" id="A0A1Z5KF54"/>
<dbReference type="OrthoDB" id="3180714at2759"/>
<sequence length="318" mass="36537">MPFTEILPGILTKHKQLQKDRIENGSAKEDNGNHDDLFVEAFAVQVEPKLCGPLIRQIQNQQDTELQHLKRVKCLPIVSRHDGDVLKRQKVTEQRLVLIGTIHSECQSLIELCSQQYTVQRVHVPRRPPISEFEWNRMNEKWPTKKVSYLAIEQEQEARRLSPDEIILMEKTIQHVISEKDIVVLDPASGIVVGRASVERRLQQCLSNNTINNPLQTDIIYAIQNVSRRERTQSAGSYLCTGFDLYTCQEPSLFEGMAALHSRVRRILFVDKSPQLGALTHYSLHTLPSTNHHFRAFQWHEPATEEKEGQDNVIARTV</sequence>
<dbReference type="SUPFAM" id="SSF53927">
    <property type="entry name" value="Cytidine deaminase-like"/>
    <property type="match status" value="1"/>
</dbReference>